<keyword evidence="1" id="KW-1133">Transmembrane helix</keyword>
<dbReference type="AlphaFoldDB" id="A0A7J4J1T6"/>
<comment type="caution">
    <text evidence="2">The sequence shown here is derived from an EMBL/GenBank/DDBJ whole genome shotgun (WGS) entry which is preliminary data.</text>
</comment>
<evidence type="ECO:0000313" key="3">
    <source>
        <dbReference type="Proteomes" id="UP000565078"/>
    </source>
</evidence>
<dbReference type="Pfam" id="PF05552">
    <property type="entry name" value="MS_channel_1st_1"/>
    <property type="match status" value="2"/>
</dbReference>
<protein>
    <recommendedName>
        <fullName evidence="4">Mechanosensitive ion channel</fullName>
    </recommendedName>
</protein>
<name>A0A7J4J1T6_9ARCH</name>
<accession>A0A7J4J1T6</accession>
<dbReference type="EMBL" id="DUGC01000116">
    <property type="protein sequence ID" value="HIH10439.1"/>
    <property type="molecule type" value="Genomic_DNA"/>
</dbReference>
<feature type="transmembrane region" description="Helical" evidence="1">
    <location>
        <begin position="117"/>
        <end position="138"/>
    </location>
</feature>
<feature type="transmembrane region" description="Helical" evidence="1">
    <location>
        <begin position="159"/>
        <end position="178"/>
    </location>
</feature>
<dbReference type="Proteomes" id="UP000565078">
    <property type="component" value="Unassembled WGS sequence"/>
</dbReference>
<sequence length="219" mass="23488">MADVTTALQQSIVDPATQFVNAIVATIPGLVAAILLVIFGYLAGVIIGKFVQQALERLRVDERIENISKVHPLGKVTVAELCGKLVKWYLSIAFLAAAAQLLSLGVLSGLLTDFALWAPHLIAAVIIMAIGFFLSELVKKEIQSIKSESSRFLGIAAKYIVLVYFALIALGEIGLNVFLAQATILIVIAGIMLAFAIGFGLALKDHAEQIFAELKKTLK</sequence>
<gene>
    <name evidence="2" type="ORF">HA254_07285</name>
</gene>
<evidence type="ECO:0008006" key="4">
    <source>
        <dbReference type="Google" id="ProtNLM"/>
    </source>
</evidence>
<dbReference type="InterPro" id="IPR008910">
    <property type="entry name" value="MSC_TM_helix"/>
</dbReference>
<reference evidence="3" key="1">
    <citation type="journal article" date="2020" name="bioRxiv">
        <title>A rank-normalized archaeal taxonomy based on genome phylogeny resolves widespread incomplete and uneven classifications.</title>
        <authorList>
            <person name="Rinke C."/>
            <person name="Chuvochina M."/>
            <person name="Mussig A.J."/>
            <person name="Chaumeil P.-A."/>
            <person name="Waite D.W."/>
            <person name="Whitman W.B."/>
            <person name="Parks D.H."/>
            <person name="Hugenholtz P."/>
        </authorList>
    </citation>
    <scope>NUCLEOTIDE SEQUENCE [LARGE SCALE GENOMIC DNA]</scope>
</reference>
<feature type="transmembrane region" description="Helical" evidence="1">
    <location>
        <begin position="184"/>
        <end position="203"/>
    </location>
</feature>
<proteinExistence type="predicted"/>
<feature type="transmembrane region" description="Helical" evidence="1">
    <location>
        <begin position="88"/>
        <end position="111"/>
    </location>
</feature>
<dbReference type="Gene3D" id="1.10.287.1260">
    <property type="match status" value="1"/>
</dbReference>
<organism evidence="2 3">
    <name type="scientific">Candidatus Iainarchaeum sp</name>
    <dbReference type="NCBI Taxonomy" id="3101447"/>
    <lineage>
        <taxon>Archaea</taxon>
        <taxon>Candidatus Iainarchaeota</taxon>
        <taxon>Candidatus Iainarchaeia</taxon>
        <taxon>Candidatus Iainarchaeales</taxon>
        <taxon>Candidatus Iainarchaeaceae</taxon>
        <taxon>Candidatus Iainarchaeum</taxon>
    </lineage>
</organism>
<keyword evidence="1" id="KW-0472">Membrane</keyword>
<feature type="transmembrane region" description="Helical" evidence="1">
    <location>
        <begin position="20"/>
        <end position="47"/>
    </location>
</feature>
<evidence type="ECO:0000313" key="2">
    <source>
        <dbReference type="EMBL" id="HIH10439.1"/>
    </source>
</evidence>
<evidence type="ECO:0000256" key="1">
    <source>
        <dbReference type="SAM" id="Phobius"/>
    </source>
</evidence>
<keyword evidence="1" id="KW-0812">Transmembrane</keyword>